<dbReference type="InterPro" id="IPR019383">
    <property type="entry name" value="Golgin_A_7/ERF4"/>
</dbReference>
<name>A0A1H6PXU8_YARLL</name>
<organism evidence="8 10">
    <name type="scientific">Yarrowia lipolytica</name>
    <name type="common">Candida lipolytica</name>
    <dbReference type="NCBI Taxonomy" id="4952"/>
    <lineage>
        <taxon>Eukaryota</taxon>
        <taxon>Fungi</taxon>
        <taxon>Dikarya</taxon>
        <taxon>Ascomycota</taxon>
        <taxon>Saccharomycotina</taxon>
        <taxon>Dipodascomycetes</taxon>
        <taxon>Dipodascales</taxon>
        <taxon>Dipodascales incertae sedis</taxon>
        <taxon>Yarrowia</taxon>
    </lineage>
</organism>
<dbReference type="SMR" id="A0A1H6PXU8"/>
<evidence type="ECO:0000313" key="10">
    <source>
        <dbReference type="Proteomes" id="UP000182444"/>
    </source>
</evidence>
<evidence type="ECO:0000256" key="1">
    <source>
        <dbReference type="ARBA" id="ARBA00004406"/>
    </source>
</evidence>
<dbReference type="OMA" id="YASEFVF"/>
<dbReference type="Pfam" id="PF10256">
    <property type="entry name" value="Erf4"/>
    <property type="match status" value="1"/>
</dbReference>
<accession>A0A1H6PXU8</accession>
<evidence type="ECO:0000313" key="11">
    <source>
        <dbReference type="Proteomes" id="UP000256601"/>
    </source>
</evidence>
<evidence type="ECO:0000256" key="5">
    <source>
        <dbReference type="ARBA" id="ARBA00022824"/>
    </source>
</evidence>
<dbReference type="InterPro" id="IPR051371">
    <property type="entry name" value="Ras_palmitoyltransferase"/>
</dbReference>
<sequence length="180" mass="21070">MTSFFNYHEYISSNDRAQTHHPNIYVEYGQSDTKLRRCVRVPRDYSVVGDEYPYFSTHFVGEEPGAYPSEEGPTYDSRSPLKDIISYQEYNDIVGTINGYMKRAFSPWQKCQFIETVLSFLTLWIFERLFASNNERVLAQLDEYIDQLNSKNADRFILINPRKNGFLSLDFLVMVGEPNI</sequence>
<evidence type="ECO:0000256" key="3">
    <source>
        <dbReference type="ARBA" id="ARBA00011396"/>
    </source>
</evidence>
<evidence type="ECO:0000259" key="7">
    <source>
        <dbReference type="Pfam" id="PF10256"/>
    </source>
</evidence>
<evidence type="ECO:0000256" key="6">
    <source>
        <dbReference type="ARBA" id="ARBA00023136"/>
    </source>
</evidence>
<dbReference type="Proteomes" id="UP000182444">
    <property type="component" value="Chromosome 1E"/>
</dbReference>
<comment type="similarity">
    <text evidence="2">Belongs to the ERF4 family.</text>
</comment>
<evidence type="ECO:0000256" key="2">
    <source>
        <dbReference type="ARBA" id="ARBA00007732"/>
    </source>
</evidence>
<reference evidence="9 11" key="2">
    <citation type="submission" date="2018-07" db="EMBL/GenBank/DDBJ databases">
        <title>Draft Genome Assemblies for Five Robust Yarrowia lipolytica Strains Exhibiting High Lipid Production and Pentose Sugar Utilization and Sugar Alcohol Secretion from Undetoxified Lignocellulosic Biomass Hydrolysates.</title>
        <authorList>
            <consortium name="DOE Joint Genome Institute"/>
            <person name="Walker C."/>
            <person name="Ryu S."/>
            <person name="Na H."/>
            <person name="Zane M."/>
            <person name="LaButti K."/>
            <person name="Lipzen A."/>
            <person name="Haridas S."/>
            <person name="Barry K."/>
            <person name="Grigoriev I.V."/>
            <person name="Quarterman J."/>
            <person name="Slininger P."/>
            <person name="Dien B."/>
            <person name="Trinh C.T."/>
        </authorList>
    </citation>
    <scope>NUCLEOTIDE SEQUENCE [LARGE SCALE GENOMIC DNA]</scope>
    <source>
        <strain evidence="9 11">YB392</strain>
    </source>
</reference>
<dbReference type="VEuPathDB" id="FungiDB:YALI1_E03476g"/>
<dbReference type="GO" id="GO:0031211">
    <property type="term" value="C:endoplasmic reticulum palmitoyltransferase complex"/>
    <property type="evidence" value="ECO:0007669"/>
    <property type="project" value="TreeGrafter"/>
</dbReference>
<dbReference type="VEuPathDB" id="FungiDB:YALI0_E02827g"/>
<evidence type="ECO:0000313" key="8">
    <source>
        <dbReference type="EMBL" id="AOW04870.1"/>
    </source>
</evidence>
<protein>
    <recommendedName>
        <fullName evidence="4">Ras modification protein ERF4</fullName>
    </recommendedName>
</protein>
<feature type="domain" description="Golgin subfamily A member 7/ERF4" evidence="7">
    <location>
        <begin position="38"/>
        <end position="170"/>
    </location>
</feature>
<keyword evidence="5" id="KW-0256">Endoplasmic reticulum</keyword>
<keyword evidence="6" id="KW-0472">Membrane</keyword>
<dbReference type="AlphaFoldDB" id="A0A1H6PXU8"/>
<gene>
    <name evidence="9" type="ORF">B0I71DRAFT_126492</name>
    <name evidence="8" type="ORF">YALI1_E03476g</name>
</gene>
<dbReference type="GO" id="GO:0006612">
    <property type="term" value="P:protein targeting to membrane"/>
    <property type="evidence" value="ECO:0007669"/>
    <property type="project" value="TreeGrafter"/>
</dbReference>
<dbReference type="eggNOG" id="ENOG502S30T">
    <property type="taxonomic scope" value="Eukaryota"/>
</dbReference>
<evidence type="ECO:0000313" key="9">
    <source>
        <dbReference type="EMBL" id="RDW29134.1"/>
    </source>
</evidence>
<dbReference type="PANTHER" id="PTHR13254">
    <property type="entry name" value="GOLGI AUTOANTIGEN, GOLGIN SUBFAMILY A, 7"/>
    <property type="match status" value="1"/>
</dbReference>
<dbReference type="GO" id="GO:0005789">
    <property type="term" value="C:endoplasmic reticulum membrane"/>
    <property type="evidence" value="ECO:0007669"/>
    <property type="project" value="UniProtKB-SubCell"/>
</dbReference>
<dbReference type="EMBL" id="KZ858947">
    <property type="protein sequence ID" value="RDW29134.1"/>
    <property type="molecule type" value="Genomic_DNA"/>
</dbReference>
<dbReference type="EMBL" id="CP017557">
    <property type="protein sequence ID" value="AOW04870.1"/>
    <property type="molecule type" value="Genomic_DNA"/>
</dbReference>
<comment type="subcellular location">
    <subcellularLocation>
        <location evidence="1">Endoplasmic reticulum membrane</location>
        <topology evidence="1">Peripheral membrane protein</topology>
    </subcellularLocation>
</comment>
<reference evidence="8 10" key="1">
    <citation type="journal article" date="2016" name="PLoS ONE">
        <title>Sequence Assembly of Yarrowia lipolytica Strain W29/CLIB89 Shows Transposable Element Diversity.</title>
        <authorList>
            <person name="Magnan C."/>
            <person name="Yu J."/>
            <person name="Chang I."/>
            <person name="Jahn E."/>
            <person name="Kanomata Y."/>
            <person name="Wu J."/>
            <person name="Zeller M."/>
            <person name="Oakes M."/>
            <person name="Baldi P."/>
            <person name="Sandmeyer S."/>
        </authorList>
    </citation>
    <scope>NUCLEOTIDE SEQUENCE [LARGE SCALE GENOMIC DNA]</scope>
    <source>
        <strain evidence="8">CLIB89</strain>
        <strain evidence="10">CLIB89(W29)</strain>
    </source>
</reference>
<comment type="subunit">
    <text evidence="3">Interacts with ERF2.</text>
</comment>
<dbReference type="Proteomes" id="UP000256601">
    <property type="component" value="Unassembled WGS sequence"/>
</dbReference>
<evidence type="ECO:0000256" key="4">
    <source>
        <dbReference type="ARBA" id="ARBA00018463"/>
    </source>
</evidence>
<proteinExistence type="inferred from homology"/>
<dbReference type="PANTHER" id="PTHR13254:SF0">
    <property type="entry name" value="GOLGIN SUBFAMILY A MEMBER 7_ERF4 DOMAIN-CONTAINING PROTEIN"/>
    <property type="match status" value="1"/>
</dbReference>